<feature type="transmembrane region" description="Helical" evidence="1">
    <location>
        <begin position="111"/>
        <end position="135"/>
    </location>
</feature>
<evidence type="ECO:0000256" key="1">
    <source>
        <dbReference type="SAM" id="Phobius"/>
    </source>
</evidence>
<keyword evidence="1" id="KW-0472">Membrane</keyword>
<protein>
    <submittedName>
        <fullName evidence="2">Uncharacterized protein</fullName>
    </submittedName>
</protein>
<evidence type="ECO:0000313" key="2">
    <source>
        <dbReference type="EMBL" id="APZ91080.1"/>
    </source>
</evidence>
<evidence type="ECO:0000313" key="3">
    <source>
        <dbReference type="Proteomes" id="UP000187735"/>
    </source>
</evidence>
<dbReference type="Proteomes" id="UP000187735">
    <property type="component" value="Chromosome"/>
</dbReference>
<accession>A0A1P8WAK6</accession>
<gene>
    <name evidence="2" type="ORF">Fuma_00666</name>
</gene>
<keyword evidence="1" id="KW-0812">Transmembrane</keyword>
<feature type="transmembrane region" description="Helical" evidence="1">
    <location>
        <begin position="41"/>
        <end position="58"/>
    </location>
</feature>
<feature type="transmembrane region" description="Helical" evidence="1">
    <location>
        <begin position="79"/>
        <end position="99"/>
    </location>
</feature>
<reference evidence="2 3" key="1">
    <citation type="journal article" date="2016" name="Front. Microbiol.">
        <title>Fuerstia marisgermanicae gen. nov., sp. nov., an Unusual Member of the Phylum Planctomycetes from the German Wadden Sea.</title>
        <authorList>
            <person name="Kohn T."/>
            <person name="Heuer A."/>
            <person name="Jogler M."/>
            <person name="Vollmers J."/>
            <person name="Boedeker C."/>
            <person name="Bunk B."/>
            <person name="Rast P."/>
            <person name="Borchert D."/>
            <person name="Glockner I."/>
            <person name="Freese H.M."/>
            <person name="Klenk H.P."/>
            <person name="Overmann J."/>
            <person name="Kaster A.K."/>
            <person name="Rohde M."/>
            <person name="Wiegand S."/>
            <person name="Jogler C."/>
        </authorList>
    </citation>
    <scope>NUCLEOTIDE SEQUENCE [LARGE SCALE GENOMIC DNA]</scope>
    <source>
        <strain evidence="2 3">NH11</strain>
    </source>
</reference>
<keyword evidence="3" id="KW-1185">Reference proteome</keyword>
<organism evidence="2 3">
    <name type="scientific">Fuerstiella marisgermanici</name>
    <dbReference type="NCBI Taxonomy" id="1891926"/>
    <lineage>
        <taxon>Bacteria</taxon>
        <taxon>Pseudomonadati</taxon>
        <taxon>Planctomycetota</taxon>
        <taxon>Planctomycetia</taxon>
        <taxon>Planctomycetales</taxon>
        <taxon>Planctomycetaceae</taxon>
        <taxon>Fuerstiella</taxon>
    </lineage>
</organism>
<proteinExistence type="predicted"/>
<sequence length="174" mass="18800">MTDQLADDRGEPQVPAAQPHFAPLEINQPGWSAFLAKHGHSLRNVLTVIFLAVALWLLHHEFASIKADDVAKSIRSMPWRAVLSALFFTVCNDCVLIGYDWLGVRLVKHPLAFRQVSVAALLYYAVSNSLGAVFGGTPVCCRQSKVGCTSSAGPCHCLSSNCLTSLEASSVRSC</sequence>
<dbReference type="AlphaFoldDB" id="A0A1P8WAK6"/>
<dbReference type="KEGG" id="fmr:Fuma_00666"/>
<keyword evidence="1" id="KW-1133">Transmembrane helix</keyword>
<dbReference type="EMBL" id="CP017641">
    <property type="protein sequence ID" value="APZ91080.1"/>
    <property type="molecule type" value="Genomic_DNA"/>
</dbReference>
<name>A0A1P8WAK6_9PLAN</name>
<dbReference type="STRING" id="1891926.Fuma_00666"/>